<dbReference type="SUPFAM" id="SSF52025">
    <property type="entry name" value="PA domain"/>
    <property type="match status" value="1"/>
</dbReference>
<reference evidence="1" key="1">
    <citation type="submission" date="2018-05" db="EMBL/GenBank/DDBJ databases">
        <authorList>
            <person name="Lanie J.A."/>
            <person name="Ng W.-L."/>
            <person name="Kazmierczak K.M."/>
            <person name="Andrzejewski T.M."/>
            <person name="Davidsen T.M."/>
            <person name="Wayne K.J."/>
            <person name="Tettelin H."/>
            <person name="Glass J.I."/>
            <person name="Rusch D."/>
            <person name="Podicherti R."/>
            <person name="Tsui H.-C.T."/>
            <person name="Winkler M.E."/>
        </authorList>
    </citation>
    <scope>NUCLEOTIDE SEQUENCE</scope>
</reference>
<feature type="non-terminal residue" evidence="1">
    <location>
        <position position="233"/>
    </location>
</feature>
<evidence type="ECO:0000313" key="1">
    <source>
        <dbReference type="EMBL" id="SVB13765.1"/>
    </source>
</evidence>
<name>A0A382BJ04_9ZZZZ</name>
<dbReference type="SUPFAM" id="SSF53187">
    <property type="entry name" value="Zn-dependent exopeptidases"/>
    <property type="match status" value="1"/>
</dbReference>
<dbReference type="InterPro" id="IPR046450">
    <property type="entry name" value="PA_dom_sf"/>
</dbReference>
<protein>
    <submittedName>
        <fullName evidence="1">Uncharacterized protein</fullName>
    </submittedName>
</protein>
<gene>
    <name evidence="1" type="ORF">METZ01_LOCUS166619</name>
</gene>
<dbReference type="Gene3D" id="3.40.630.10">
    <property type="entry name" value="Zn peptidases"/>
    <property type="match status" value="1"/>
</dbReference>
<dbReference type="EMBL" id="UINC01030036">
    <property type="protein sequence ID" value="SVB13765.1"/>
    <property type="molecule type" value="Genomic_DNA"/>
</dbReference>
<proteinExistence type="predicted"/>
<dbReference type="AlphaFoldDB" id="A0A382BJ04"/>
<accession>A0A382BJ04</accession>
<organism evidence="1">
    <name type="scientific">marine metagenome</name>
    <dbReference type="NCBI Taxonomy" id="408172"/>
    <lineage>
        <taxon>unclassified sequences</taxon>
        <taxon>metagenomes</taxon>
        <taxon>ecological metagenomes</taxon>
    </lineage>
</organism>
<dbReference type="Gene3D" id="3.50.30.30">
    <property type="match status" value="1"/>
</dbReference>
<sequence length="233" mass="25678">MAAGQSLSCHGSESPGISESRYRDNIRVLASDAFEGRAPGTAGGAKTTAFIERKFREAGLQPGNGDRYLQPVHLVSITTEYAQITVCSGDVETVITHGEEILVLARRVQRNLAVTDSELVFIGYGVVAPEYDWNDYQDIDVSGKTVLMLSNDPGYLSGRDDQFMGKGVTYYARDSYKYEEAERRGAAAAFIIHDTEANSKDWLTHVEKHRKPRLVLNPVDEPPSSVLIEGYLS</sequence>